<feature type="transmembrane region" description="Helical" evidence="1">
    <location>
        <begin position="77"/>
        <end position="98"/>
    </location>
</feature>
<dbReference type="InterPro" id="IPR052710">
    <property type="entry name" value="CAAX_protease"/>
</dbReference>
<feature type="transmembrane region" description="Helical" evidence="1">
    <location>
        <begin position="176"/>
        <end position="191"/>
    </location>
</feature>
<feature type="transmembrane region" description="Helical" evidence="1">
    <location>
        <begin position="153"/>
        <end position="170"/>
    </location>
</feature>
<dbReference type="GO" id="GO:0016787">
    <property type="term" value="F:hydrolase activity"/>
    <property type="evidence" value="ECO:0007669"/>
    <property type="project" value="UniProtKB-KW"/>
</dbReference>
<keyword evidence="4" id="KW-1185">Reference proteome</keyword>
<organism evidence="3 4">
    <name type="scientific">Lentibacillus juripiscarius</name>
    <dbReference type="NCBI Taxonomy" id="257446"/>
    <lineage>
        <taxon>Bacteria</taxon>
        <taxon>Bacillati</taxon>
        <taxon>Bacillota</taxon>
        <taxon>Bacilli</taxon>
        <taxon>Bacillales</taxon>
        <taxon>Bacillaceae</taxon>
        <taxon>Lentibacillus</taxon>
    </lineage>
</organism>
<dbReference type="RefSeq" id="WP_382391611.1">
    <property type="nucleotide sequence ID" value="NZ_JBHUNA010000007.1"/>
</dbReference>
<evidence type="ECO:0000313" key="4">
    <source>
        <dbReference type="Proteomes" id="UP001597502"/>
    </source>
</evidence>
<dbReference type="PANTHER" id="PTHR36435:SF6">
    <property type="entry name" value="ABORTIVE INFECTION PROTEIN"/>
    <property type="match status" value="1"/>
</dbReference>
<dbReference type="EC" id="3.4.-.-" evidence="3"/>
<evidence type="ECO:0000313" key="3">
    <source>
        <dbReference type="EMBL" id="MFD2760288.1"/>
    </source>
</evidence>
<sequence>MARRYWYVIITYIIMQFSGYVFAPLLYVLTPLGLYDASVYWSVFSFIAGLVVVLWLMRPDMQQNVFRGNNQATLGQVILWAVAGLVMAYISNLIASSIETGLLGINPTSENTQKIMDITRSAPIFIVITSVIAPVLEEIIFRKIIFGELYKRMNFFIAAALSALIFSIIHGEPEHTLVYASMGFVFAFLYVKTKRIIVPILVHMALNSISALVLLLGPEKIQEQLEQMQTALLPF</sequence>
<keyword evidence="3" id="KW-0378">Hydrolase</keyword>
<proteinExistence type="predicted"/>
<evidence type="ECO:0000256" key="1">
    <source>
        <dbReference type="SAM" id="Phobius"/>
    </source>
</evidence>
<keyword evidence="3" id="KW-0413">Isomerase</keyword>
<keyword evidence="1" id="KW-0812">Transmembrane</keyword>
<dbReference type="PANTHER" id="PTHR36435">
    <property type="entry name" value="SLR1288 PROTEIN"/>
    <property type="match status" value="1"/>
</dbReference>
<feature type="transmembrane region" description="Helical" evidence="1">
    <location>
        <begin position="5"/>
        <end position="27"/>
    </location>
</feature>
<feature type="transmembrane region" description="Helical" evidence="1">
    <location>
        <begin position="196"/>
        <end position="216"/>
    </location>
</feature>
<dbReference type="EMBL" id="JBHUNA010000007">
    <property type="protein sequence ID" value="MFD2760288.1"/>
    <property type="molecule type" value="Genomic_DNA"/>
</dbReference>
<comment type="caution">
    <text evidence="3">The sequence shown here is derived from an EMBL/GenBank/DDBJ whole genome shotgun (WGS) entry which is preliminary data.</text>
</comment>
<feature type="domain" description="CAAX prenyl protease 2/Lysostaphin resistance protein A-like" evidence="2">
    <location>
        <begin position="122"/>
        <end position="208"/>
    </location>
</feature>
<keyword evidence="1" id="KW-1133">Transmembrane helix</keyword>
<accession>A0ABW5V4T0</accession>
<keyword evidence="1" id="KW-0472">Membrane</keyword>
<name>A0ABW5V4T0_9BACI</name>
<protein>
    <submittedName>
        <fullName evidence="3">CPBP family intramembrane glutamic endopeptidase</fullName>
        <ecNumber evidence="3">3.4.-.-</ecNumber>
    </submittedName>
</protein>
<dbReference type="Pfam" id="PF02517">
    <property type="entry name" value="Rce1-like"/>
    <property type="match status" value="1"/>
</dbReference>
<dbReference type="Proteomes" id="UP001597502">
    <property type="component" value="Unassembled WGS sequence"/>
</dbReference>
<dbReference type="InterPro" id="IPR003675">
    <property type="entry name" value="Rce1/LyrA-like_dom"/>
</dbReference>
<dbReference type="GO" id="GO:0016853">
    <property type="term" value="F:isomerase activity"/>
    <property type="evidence" value="ECO:0007669"/>
    <property type="project" value="UniProtKB-KW"/>
</dbReference>
<feature type="transmembrane region" description="Helical" evidence="1">
    <location>
        <begin position="118"/>
        <end position="141"/>
    </location>
</feature>
<reference evidence="4" key="1">
    <citation type="journal article" date="2019" name="Int. J. Syst. Evol. Microbiol.">
        <title>The Global Catalogue of Microorganisms (GCM) 10K type strain sequencing project: providing services to taxonomists for standard genome sequencing and annotation.</title>
        <authorList>
            <consortium name="The Broad Institute Genomics Platform"/>
            <consortium name="The Broad Institute Genome Sequencing Center for Infectious Disease"/>
            <person name="Wu L."/>
            <person name="Ma J."/>
        </authorList>
    </citation>
    <scope>NUCLEOTIDE SEQUENCE [LARGE SCALE GENOMIC DNA]</scope>
    <source>
        <strain evidence="4">TISTR 1535</strain>
    </source>
</reference>
<feature type="transmembrane region" description="Helical" evidence="1">
    <location>
        <begin position="39"/>
        <end position="57"/>
    </location>
</feature>
<gene>
    <name evidence="3" type="ORF">ACFSUO_04770</name>
</gene>
<evidence type="ECO:0000259" key="2">
    <source>
        <dbReference type="Pfam" id="PF02517"/>
    </source>
</evidence>